<dbReference type="GeneID" id="11972631"/>
<reference evidence="1 2" key="1">
    <citation type="journal article" date="2012" name="J. Bacteriol.">
        <title>Complete genome sequence of a thermophilic methanogen, Methanocella conradii HZ254, isolated from Chinese rice field soil.</title>
        <authorList>
            <person name="Lu Z."/>
            <person name="Lu Y."/>
        </authorList>
    </citation>
    <scope>NUCLEOTIDE SEQUENCE [LARGE SCALE GENOMIC DNA]</scope>
    <source>
        <strain evidence="2">DSM 24694 / JCM 17849 / CGMCC 1.5162 / HZ254</strain>
    </source>
</reference>
<gene>
    <name evidence="1" type="ordered locus">Mtc_2454</name>
</gene>
<protein>
    <submittedName>
        <fullName evidence="1">Uncharacterized protein</fullName>
    </submittedName>
</protein>
<proteinExistence type="predicted"/>
<evidence type="ECO:0000313" key="1">
    <source>
        <dbReference type="EMBL" id="AFD01181.1"/>
    </source>
</evidence>
<keyword evidence="2" id="KW-1185">Reference proteome</keyword>
<dbReference type="EMBL" id="CP003243">
    <property type="protein sequence ID" value="AFD01181.1"/>
    <property type="molecule type" value="Genomic_DNA"/>
</dbReference>
<evidence type="ECO:0000313" key="2">
    <source>
        <dbReference type="Proteomes" id="UP000005233"/>
    </source>
</evidence>
<dbReference type="HOGENOM" id="CLU_1559474_0_0_2"/>
<dbReference type="AlphaFoldDB" id="H8I7H1"/>
<dbReference type="RefSeq" id="WP_014407012.1">
    <property type="nucleotide sequence ID" value="NC_017034.1"/>
</dbReference>
<dbReference type="KEGG" id="mez:Mtc_2454"/>
<name>H8I7H1_METCZ</name>
<accession>H8I7H1</accession>
<dbReference type="Proteomes" id="UP000005233">
    <property type="component" value="Chromosome"/>
</dbReference>
<sequence length="171" mass="18693">MIKNNIKTAIVILLMLLAWTAYPAIASNAANKPATDLISTTGYEELHKDNDLSLTGISANGVQGLEPAMVTVNLPGYGNVTVRKDMVIKDRDNITIVANKDSKEKGLITPLIEKLPVVDSVTIDTPYGPLQVPAETLKREGKEKILKDQTEIMAQQSASIHNNFEVRNRLV</sequence>
<organism evidence="1 2">
    <name type="scientific">Methanocella conradii (strain DSM 24694 / JCM 17849 / CGMCC 1.5162 / HZ254)</name>
    <dbReference type="NCBI Taxonomy" id="1041930"/>
    <lineage>
        <taxon>Archaea</taxon>
        <taxon>Methanobacteriati</taxon>
        <taxon>Methanobacteriota</taxon>
        <taxon>Stenosarchaea group</taxon>
        <taxon>Methanomicrobia</taxon>
        <taxon>Methanocellales</taxon>
        <taxon>Methanocellaceae</taxon>
        <taxon>Methanocella</taxon>
    </lineage>
</organism>